<name>A0A5J6KQE6_9MICO</name>
<dbReference type="RefSeq" id="WP_150894869.1">
    <property type="nucleotide sequence ID" value="NZ_CP044231.1"/>
</dbReference>
<comment type="caution">
    <text evidence="1">The sequence shown here is derived from an EMBL/GenBank/DDBJ whole genome shotgun (WGS) entry which is preliminary data.</text>
</comment>
<dbReference type="AlphaFoldDB" id="A0A5J6KQE6"/>
<gene>
    <name evidence="1" type="ORF">F6B40_13380</name>
</gene>
<evidence type="ECO:0000313" key="2">
    <source>
        <dbReference type="Proteomes" id="UP000326838"/>
    </source>
</evidence>
<evidence type="ECO:0000313" key="1">
    <source>
        <dbReference type="EMBL" id="KAA9130630.1"/>
    </source>
</evidence>
<accession>A0A5N0T6E3</accession>
<reference evidence="2" key="1">
    <citation type="submission" date="2019-09" db="EMBL/GenBank/DDBJ databases">
        <title>Mumia zhuanghuii sp. nov. isolated from the intestinal contents of plateau pika (Ochotona curzoniae) in the Qinghai-Tibet plateau of China.</title>
        <authorList>
            <person name="Tian Z."/>
        </authorList>
    </citation>
    <scope>NUCLEOTIDE SEQUENCE [LARGE SCALE GENOMIC DNA]</scope>
    <source>
        <strain evidence="2">L-033</strain>
    </source>
</reference>
<dbReference type="InterPro" id="IPR025443">
    <property type="entry name" value="DUF4307"/>
</dbReference>
<sequence length="131" mass="14143">MTTQQILDDRYGRSTRVRGTRFWTVVATIAIAAAVGVAAWYAFAIPANTVSVDTTAYELVDEHTVSVSFQVSAPTGEPLACALEAQDEEHGIVGWRVVEYPAGDAHTRAFRETIPVTAPATTGFVNTCWVP</sequence>
<keyword evidence="2" id="KW-1185">Reference proteome</keyword>
<protein>
    <submittedName>
        <fullName evidence="1">DUF4307 domain-containing protein</fullName>
    </submittedName>
</protein>
<dbReference type="Proteomes" id="UP000326838">
    <property type="component" value="Unassembled WGS sequence"/>
</dbReference>
<dbReference type="Pfam" id="PF14155">
    <property type="entry name" value="DUF4307"/>
    <property type="match status" value="1"/>
</dbReference>
<accession>A0A5J6KQE6</accession>
<proteinExistence type="predicted"/>
<dbReference type="EMBL" id="VYUY01000019">
    <property type="protein sequence ID" value="KAA9130630.1"/>
    <property type="molecule type" value="Genomic_DNA"/>
</dbReference>
<organism evidence="1 2">
    <name type="scientific">Microbacterium caowuchunii</name>
    <dbReference type="NCBI Taxonomy" id="2614638"/>
    <lineage>
        <taxon>Bacteria</taxon>
        <taxon>Bacillati</taxon>
        <taxon>Actinomycetota</taxon>
        <taxon>Actinomycetes</taxon>
        <taxon>Micrococcales</taxon>
        <taxon>Microbacteriaceae</taxon>
        <taxon>Microbacterium</taxon>
    </lineage>
</organism>